<protein>
    <submittedName>
        <fullName evidence="5">Sugar ABC transporter ATP-binding protein</fullName>
    </submittedName>
</protein>
<dbReference type="InterPro" id="IPR050107">
    <property type="entry name" value="ABC_carbohydrate_import_ATPase"/>
</dbReference>
<name>A0A223S2F2_9ACTN</name>
<evidence type="ECO:0000313" key="5">
    <source>
        <dbReference type="EMBL" id="ASU82305.1"/>
    </source>
</evidence>
<dbReference type="InterPro" id="IPR003593">
    <property type="entry name" value="AAA+_ATPase"/>
</dbReference>
<feature type="region of interest" description="Disordered" evidence="3">
    <location>
        <begin position="1"/>
        <end position="24"/>
    </location>
</feature>
<dbReference type="SMART" id="SM00382">
    <property type="entry name" value="AAA"/>
    <property type="match status" value="1"/>
</dbReference>
<dbReference type="PROSITE" id="PS50893">
    <property type="entry name" value="ABC_TRANSPORTER_2"/>
    <property type="match status" value="1"/>
</dbReference>
<dbReference type="GO" id="GO:0016887">
    <property type="term" value="F:ATP hydrolysis activity"/>
    <property type="evidence" value="ECO:0007669"/>
    <property type="project" value="InterPro"/>
</dbReference>
<reference evidence="5 6" key="1">
    <citation type="submission" date="2017-08" db="EMBL/GenBank/DDBJ databases">
        <title>The complete genome sequence of Nocardiopsis gilva YIM 90087.</title>
        <authorList>
            <person name="Yin M."/>
            <person name="Tang S."/>
        </authorList>
    </citation>
    <scope>NUCLEOTIDE SEQUENCE [LARGE SCALE GENOMIC DNA]</scope>
    <source>
        <strain evidence="5 6">YIM 90087</strain>
    </source>
</reference>
<organism evidence="5 6">
    <name type="scientific">Nocardiopsis gilva YIM 90087</name>
    <dbReference type="NCBI Taxonomy" id="1235441"/>
    <lineage>
        <taxon>Bacteria</taxon>
        <taxon>Bacillati</taxon>
        <taxon>Actinomycetota</taxon>
        <taxon>Actinomycetes</taxon>
        <taxon>Streptosporangiales</taxon>
        <taxon>Nocardiopsidaceae</taxon>
        <taxon>Nocardiopsis</taxon>
    </lineage>
</organism>
<dbReference type="SUPFAM" id="SSF52540">
    <property type="entry name" value="P-loop containing nucleoside triphosphate hydrolases"/>
    <property type="match status" value="1"/>
</dbReference>
<keyword evidence="1" id="KW-0547">Nucleotide-binding</keyword>
<dbReference type="PANTHER" id="PTHR43790">
    <property type="entry name" value="CARBOHYDRATE TRANSPORT ATP-BINDING PROTEIN MG119-RELATED"/>
    <property type="match status" value="1"/>
</dbReference>
<dbReference type="GO" id="GO:0005524">
    <property type="term" value="F:ATP binding"/>
    <property type="evidence" value="ECO:0007669"/>
    <property type="project" value="UniProtKB-KW"/>
</dbReference>
<dbReference type="KEGG" id="ngv:CDO52_05460"/>
<dbReference type="InterPro" id="IPR017871">
    <property type="entry name" value="ABC_transporter-like_CS"/>
</dbReference>
<keyword evidence="6" id="KW-1185">Reference proteome</keyword>
<dbReference type="EMBL" id="CP022753">
    <property type="protein sequence ID" value="ASU82305.1"/>
    <property type="molecule type" value="Genomic_DNA"/>
</dbReference>
<dbReference type="CDD" id="cd03216">
    <property type="entry name" value="ABC_Carb_Monos_I"/>
    <property type="match status" value="1"/>
</dbReference>
<dbReference type="RefSeq" id="WP_017620211.1">
    <property type="nucleotide sequence ID" value="NZ_ANBG01000303.1"/>
</dbReference>
<feature type="region of interest" description="Disordered" evidence="3">
    <location>
        <begin position="306"/>
        <end position="331"/>
    </location>
</feature>
<dbReference type="Proteomes" id="UP000215005">
    <property type="component" value="Chromosome"/>
</dbReference>
<keyword evidence="2 5" id="KW-0067">ATP-binding</keyword>
<dbReference type="InterPro" id="IPR003439">
    <property type="entry name" value="ABC_transporter-like_ATP-bd"/>
</dbReference>
<evidence type="ECO:0000313" key="6">
    <source>
        <dbReference type="Proteomes" id="UP000215005"/>
    </source>
</evidence>
<evidence type="ECO:0000259" key="4">
    <source>
        <dbReference type="PROSITE" id="PS50893"/>
    </source>
</evidence>
<dbReference type="Pfam" id="PF00005">
    <property type="entry name" value="ABC_tran"/>
    <property type="match status" value="1"/>
</dbReference>
<dbReference type="PANTHER" id="PTHR43790:SF8">
    <property type="entry name" value="SUGAR ABC TRANSPORTER ATP-BINDING PROTEIN"/>
    <property type="match status" value="1"/>
</dbReference>
<accession>A0A223S2F2</accession>
<evidence type="ECO:0000256" key="3">
    <source>
        <dbReference type="SAM" id="MobiDB-lite"/>
    </source>
</evidence>
<proteinExistence type="predicted"/>
<gene>
    <name evidence="5" type="ORF">CDO52_05460</name>
</gene>
<feature type="domain" description="ABC transporter" evidence="4">
    <location>
        <begin position="27"/>
        <end position="267"/>
    </location>
</feature>
<dbReference type="OrthoDB" id="4326612at2"/>
<dbReference type="AlphaFoldDB" id="A0A223S2F2"/>
<dbReference type="InterPro" id="IPR027417">
    <property type="entry name" value="P-loop_NTPase"/>
</dbReference>
<dbReference type="Gene3D" id="3.40.50.300">
    <property type="entry name" value="P-loop containing nucleotide triphosphate hydrolases"/>
    <property type="match status" value="1"/>
</dbReference>
<feature type="compositionally biased region" description="Low complexity" evidence="3">
    <location>
        <begin position="314"/>
        <end position="325"/>
    </location>
</feature>
<sequence length="331" mass="34677">MTKTTKPETGVAAPAPRRHGDSSAPVLQLKGVGKSFGNIKALSGIDLKVSSGEVTCILGDNGAGKSTLIKIIAGLHAPTAGEYMVDGEPVHFSSPREALDRGIATVYQDLAMVSLMPVWRNFFLGSELRTGFGPVKMLEVDKMRRIADEELKKMGIDLPDIDAPISNLSGGQKQVVAIARAVYFGARVLILDEPTAALGVKQSGVVLKYINAAREAGLGVIFITHNPHHAFMVGDHFAVLKLGQMELDAPRSELSLDDLTHHMAGGAELDALEHELTRGGTPEVHPLHDVSAKELKGVGAAIQAADAVSEEGAESASAEASGGAATKPSAD</sequence>
<evidence type="ECO:0000256" key="2">
    <source>
        <dbReference type="ARBA" id="ARBA00022840"/>
    </source>
</evidence>
<dbReference type="PROSITE" id="PS00211">
    <property type="entry name" value="ABC_TRANSPORTER_1"/>
    <property type="match status" value="1"/>
</dbReference>
<evidence type="ECO:0000256" key="1">
    <source>
        <dbReference type="ARBA" id="ARBA00022741"/>
    </source>
</evidence>